<evidence type="ECO:0000256" key="8">
    <source>
        <dbReference type="SAM" id="Phobius"/>
    </source>
</evidence>
<accession>A0A364V760</accession>
<evidence type="ECO:0000259" key="9">
    <source>
        <dbReference type="PROSITE" id="PS50850"/>
    </source>
</evidence>
<feature type="region of interest" description="Disordered" evidence="7">
    <location>
        <begin position="1"/>
        <end position="31"/>
    </location>
</feature>
<proteinExistence type="predicted"/>
<feature type="transmembrane region" description="Helical" evidence="8">
    <location>
        <begin position="283"/>
        <end position="304"/>
    </location>
</feature>
<dbReference type="PROSITE" id="PS50850">
    <property type="entry name" value="MFS"/>
    <property type="match status" value="1"/>
</dbReference>
<evidence type="ECO:0000256" key="2">
    <source>
        <dbReference type="ARBA" id="ARBA00022448"/>
    </source>
</evidence>
<dbReference type="GO" id="GO:0022857">
    <property type="term" value="F:transmembrane transporter activity"/>
    <property type="evidence" value="ECO:0007669"/>
    <property type="project" value="InterPro"/>
</dbReference>
<keyword evidence="3" id="KW-1003">Cell membrane</keyword>
<feature type="transmembrane region" description="Helical" evidence="8">
    <location>
        <begin position="73"/>
        <end position="92"/>
    </location>
</feature>
<dbReference type="InterPro" id="IPR050171">
    <property type="entry name" value="MFS_Transporters"/>
</dbReference>
<dbReference type="SUPFAM" id="SSF103473">
    <property type="entry name" value="MFS general substrate transporter"/>
    <property type="match status" value="1"/>
</dbReference>
<dbReference type="PANTHER" id="PTHR23517">
    <property type="entry name" value="RESISTANCE PROTEIN MDTM, PUTATIVE-RELATED-RELATED"/>
    <property type="match status" value="1"/>
</dbReference>
<dbReference type="AlphaFoldDB" id="A0A364V760"/>
<feature type="transmembrane region" description="Helical" evidence="8">
    <location>
        <begin position="400"/>
        <end position="423"/>
    </location>
</feature>
<feature type="transmembrane region" description="Helical" evidence="8">
    <location>
        <begin position="249"/>
        <end position="271"/>
    </location>
</feature>
<evidence type="ECO:0000313" key="11">
    <source>
        <dbReference type="Proteomes" id="UP000251577"/>
    </source>
</evidence>
<evidence type="ECO:0000256" key="6">
    <source>
        <dbReference type="ARBA" id="ARBA00023136"/>
    </source>
</evidence>
<keyword evidence="11" id="KW-1185">Reference proteome</keyword>
<dbReference type="InterPro" id="IPR036259">
    <property type="entry name" value="MFS_trans_sf"/>
</dbReference>
<keyword evidence="6 8" id="KW-0472">Membrane</keyword>
<gene>
    <name evidence="10" type="ORF">DLJ54_03305</name>
</gene>
<comment type="caution">
    <text evidence="10">The sequence shown here is derived from an EMBL/GenBank/DDBJ whole genome shotgun (WGS) entry which is preliminary data.</text>
</comment>
<keyword evidence="4 8" id="KW-0812">Transmembrane</keyword>
<comment type="subcellular location">
    <subcellularLocation>
        <location evidence="1">Cell membrane</location>
        <topology evidence="1">Multi-pass membrane protein</topology>
    </subcellularLocation>
</comment>
<evidence type="ECO:0000256" key="3">
    <source>
        <dbReference type="ARBA" id="ARBA00022475"/>
    </source>
</evidence>
<dbReference type="PROSITE" id="PS00216">
    <property type="entry name" value="SUGAR_TRANSPORT_1"/>
    <property type="match status" value="1"/>
</dbReference>
<feature type="transmembrane region" description="Helical" evidence="8">
    <location>
        <begin position="173"/>
        <end position="195"/>
    </location>
</feature>
<dbReference type="Proteomes" id="UP000251577">
    <property type="component" value="Unassembled WGS sequence"/>
</dbReference>
<dbReference type="InterPro" id="IPR005829">
    <property type="entry name" value="Sugar_transporter_CS"/>
</dbReference>
<dbReference type="GO" id="GO:0005886">
    <property type="term" value="C:plasma membrane"/>
    <property type="evidence" value="ECO:0007669"/>
    <property type="project" value="UniProtKB-SubCell"/>
</dbReference>
<organism evidence="10 11">
    <name type="scientific">Corynebacterium heidelbergense</name>
    <dbReference type="NCBI Taxonomy" id="2055947"/>
    <lineage>
        <taxon>Bacteria</taxon>
        <taxon>Bacillati</taxon>
        <taxon>Actinomycetota</taxon>
        <taxon>Actinomycetes</taxon>
        <taxon>Mycobacteriales</taxon>
        <taxon>Corynebacteriaceae</taxon>
        <taxon>Corynebacterium</taxon>
    </lineage>
</organism>
<evidence type="ECO:0000313" key="10">
    <source>
        <dbReference type="EMBL" id="RAV32444.1"/>
    </source>
</evidence>
<sequence length="433" mass="45656">MIDQPTPSRQPGNEGQHGQPSRPGPPPSSARSYRGVGRAWLLVAFAVFMVAWGGNEFTPMMVMYRKESVFSPVFVDSLLASYAIGIAGSLVIAGPLSDRFGRRIVMLPAPIVAIVASVFIALGETTEWLMFTGRVLSGVSIGIAMTAGGSWIKELSTPAMDRTAKANSGAKRATMSLTGGFAIGALTAGLLAQWAPLPAQLPYVVHVALSVASLIGLLQVPETRQSAHLRVKGSFWSDLFVPTAKHPRFLLAVIPVAPWVFGCAGVAYAIMPALSQDRVSAAIAFSAAVTALCLGCGFGIQQFVQYLTSPRSARGQIIALCLVIVGMSLAAWVAASRSIPGVLVVAVLLGGGYGLCMISGLSEVQRIAGPDDLGGLTAIFYVVTYIGFLFPMILTKLSQWFTYPMMLGFGVVMATLALVVVVLNSRRHLPSVA</sequence>
<keyword evidence="2" id="KW-0813">Transport</keyword>
<feature type="transmembrane region" description="Helical" evidence="8">
    <location>
        <begin position="373"/>
        <end position="394"/>
    </location>
</feature>
<dbReference type="Gene3D" id="1.20.1250.20">
    <property type="entry name" value="MFS general substrate transporter like domains"/>
    <property type="match status" value="1"/>
</dbReference>
<evidence type="ECO:0000256" key="1">
    <source>
        <dbReference type="ARBA" id="ARBA00004651"/>
    </source>
</evidence>
<feature type="transmembrane region" description="Helical" evidence="8">
    <location>
        <begin position="201"/>
        <end position="220"/>
    </location>
</feature>
<feature type="transmembrane region" description="Helical" evidence="8">
    <location>
        <begin position="128"/>
        <end position="152"/>
    </location>
</feature>
<name>A0A364V760_9CORY</name>
<dbReference type="RefSeq" id="WP_113630410.1">
    <property type="nucleotide sequence ID" value="NZ_QHCV01000022.1"/>
</dbReference>
<feature type="domain" description="Major facilitator superfamily (MFS) profile" evidence="9">
    <location>
        <begin position="39"/>
        <end position="428"/>
    </location>
</feature>
<dbReference type="Pfam" id="PF07690">
    <property type="entry name" value="MFS_1"/>
    <property type="match status" value="1"/>
</dbReference>
<dbReference type="InterPro" id="IPR020846">
    <property type="entry name" value="MFS_dom"/>
</dbReference>
<reference evidence="10 11" key="1">
    <citation type="journal article" date="2018" name="Syst. Appl. Microbiol.">
        <title>Corynebacterium heidelbergense sp. nov., isolated from the preen glands of Egyptian geese (Alopochen aegyptiacus).</title>
        <authorList>
            <person name="Braun M.S."/>
            <person name="Wang E."/>
            <person name="Zimmermann S."/>
            <person name="Wink M."/>
        </authorList>
    </citation>
    <scope>NUCLEOTIDE SEQUENCE [LARGE SCALE GENOMIC DNA]</scope>
    <source>
        <strain evidence="10 11">647</strain>
    </source>
</reference>
<evidence type="ECO:0000256" key="4">
    <source>
        <dbReference type="ARBA" id="ARBA00022692"/>
    </source>
</evidence>
<feature type="transmembrane region" description="Helical" evidence="8">
    <location>
        <begin position="341"/>
        <end position="361"/>
    </location>
</feature>
<keyword evidence="5 8" id="KW-1133">Transmembrane helix</keyword>
<evidence type="ECO:0000256" key="7">
    <source>
        <dbReference type="SAM" id="MobiDB-lite"/>
    </source>
</evidence>
<feature type="transmembrane region" description="Helical" evidence="8">
    <location>
        <begin position="316"/>
        <end position="335"/>
    </location>
</feature>
<evidence type="ECO:0000256" key="5">
    <source>
        <dbReference type="ARBA" id="ARBA00022989"/>
    </source>
</evidence>
<dbReference type="InterPro" id="IPR011701">
    <property type="entry name" value="MFS"/>
</dbReference>
<feature type="compositionally biased region" description="Polar residues" evidence="7">
    <location>
        <begin position="1"/>
        <end position="13"/>
    </location>
</feature>
<feature type="transmembrane region" description="Helical" evidence="8">
    <location>
        <begin position="35"/>
        <end position="53"/>
    </location>
</feature>
<dbReference type="EMBL" id="QHCV01000022">
    <property type="protein sequence ID" value="RAV32444.1"/>
    <property type="molecule type" value="Genomic_DNA"/>
</dbReference>
<feature type="transmembrane region" description="Helical" evidence="8">
    <location>
        <begin position="104"/>
        <end position="122"/>
    </location>
</feature>
<protein>
    <submittedName>
        <fullName evidence="10">MFS transporter</fullName>
    </submittedName>
</protein>